<reference evidence="2" key="1">
    <citation type="submission" date="2023-10" db="EMBL/GenBank/DDBJ databases">
        <authorList>
            <person name="Guldener U."/>
        </authorList>
    </citation>
    <scope>NUCLEOTIDE SEQUENCE</scope>
    <source>
        <strain evidence="2">Mp4</strain>
    </source>
</reference>
<dbReference type="EMBL" id="OAPG01000001">
    <property type="protein sequence ID" value="SNX81993.1"/>
    <property type="molecule type" value="Genomic_DNA"/>
</dbReference>
<name>A0AAJ4XH11_9BASI</name>
<accession>A0AAJ4XH11</accession>
<gene>
    <name evidence="2" type="ORF">MEPE_00698</name>
</gene>
<dbReference type="AlphaFoldDB" id="A0AAJ4XH11"/>
<sequence>MSNFAQQVACAHETNYIHFGSGLTGTTHLTVEGTIPLREYDVSRALMGVDVRVKRALGQDVEDVDFHGSGKDAETGRPHEQDIDQSLLNSQISTLLCLSTSEHSTSSSVTISSLVKYLPLGTTDLDIDAQPLCHEYGDDSRQTSTLPLPTNKRLALSPPITVDHVVPSYQDVPVSSRRIHSSSTSLNNAVANARETSEVSTHQASKTTTTISTATRRKSNILRQLLEQSDLDRLQLQHNIAPPHWKEFTSVRQLCSSHVIGESMEGAGVYVYLDEPPRGDQDNYMMDQIHHQVCSWGISKVTLTKTLKMCEKTCKLVGAFTGGNLDDDKDGQSGKNGDTLKARRQERNHQIPAQVCIQDPPSSKVKSMRPFQQCQPGIVPLPTPSPTPPERKRAGFLPNNQRDVPLAETSTLGEYGHPDVRLSGGRQRRKRFSIPLEAINDRSTSNHFPRVGEYLEPSFAQARPGCDHCRNRSLICTYGNGMDVNGAQRGPGSAACDHCHAFGLKCSLYLVANSGSGKARKNQGNTTSNLPRDLQGQVAVKSKRKAANEDVQEASRHLDSLKTIFSTKFQHCSSTTRFVAKMHQLVERMRQDVVDDERQRPRKHRRRK</sequence>
<keyword evidence="3" id="KW-1185">Reference proteome</keyword>
<dbReference type="Proteomes" id="UP001294444">
    <property type="component" value="Unassembled WGS sequence"/>
</dbReference>
<evidence type="ECO:0008006" key="4">
    <source>
        <dbReference type="Google" id="ProtNLM"/>
    </source>
</evidence>
<dbReference type="InterPro" id="IPR036864">
    <property type="entry name" value="Zn2-C6_fun-type_DNA-bd_sf"/>
</dbReference>
<protein>
    <recommendedName>
        <fullName evidence="4">Zn(2)-C6 fungal-type domain-containing protein</fullName>
    </recommendedName>
</protein>
<dbReference type="GO" id="GO:0008270">
    <property type="term" value="F:zinc ion binding"/>
    <property type="evidence" value="ECO:0007669"/>
    <property type="project" value="InterPro"/>
</dbReference>
<comment type="caution">
    <text evidence="2">The sequence shown here is derived from an EMBL/GenBank/DDBJ whole genome shotgun (WGS) entry which is preliminary data.</text>
</comment>
<organism evidence="2 3">
    <name type="scientific">Melanopsichium pennsylvanicum</name>
    <dbReference type="NCBI Taxonomy" id="63383"/>
    <lineage>
        <taxon>Eukaryota</taxon>
        <taxon>Fungi</taxon>
        <taxon>Dikarya</taxon>
        <taxon>Basidiomycota</taxon>
        <taxon>Ustilaginomycotina</taxon>
        <taxon>Ustilaginomycetes</taxon>
        <taxon>Ustilaginales</taxon>
        <taxon>Ustilaginaceae</taxon>
        <taxon>Melanopsichium</taxon>
    </lineage>
</organism>
<feature type="compositionally biased region" description="Polar residues" evidence="1">
    <location>
        <begin position="360"/>
        <end position="375"/>
    </location>
</feature>
<dbReference type="GO" id="GO:0000981">
    <property type="term" value="F:DNA-binding transcription factor activity, RNA polymerase II-specific"/>
    <property type="evidence" value="ECO:0007669"/>
    <property type="project" value="InterPro"/>
</dbReference>
<feature type="compositionally biased region" description="Pro residues" evidence="1">
    <location>
        <begin position="379"/>
        <end position="388"/>
    </location>
</feature>
<evidence type="ECO:0000256" key="1">
    <source>
        <dbReference type="SAM" id="MobiDB-lite"/>
    </source>
</evidence>
<evidence type="ECO:0000313" key="3">
    <source>
        <dbReference type="Proteomes" id="UP001294444"/>
    </source>
</evidence>
<feature type="region of interest" description="Disordered" evidence="1">
    <location>
        <begin position="345"/>
        <end position="398"/>
    </location>
</feature>
<evidence type="ECO:0000313" key="2">
    <source>
        <dbReference type="EMBL" id="SNX81993.1"/>
    </source>
</evidence>
<dbReference type="SUPFAM" id="SSF57701">
    <property type="entry name" value="Zn2/Cys6 DNA-binding domain"/>
    <property type="match status" value="1"/>
</dbReference>
<proteinExistence type="predicted"/>